<evidence type="ECO:0000259" key="1">
    <source>
        <dbReference type="Pfam" id="PF24388"/>
    </source>
</evidence>
<dbReference type="EMBL" id="CP043046">
    <property type="protein sequence ID" value="QEI06783.1"/>
    <property type="molecule type" value="Genomic_DNA"/>
</dbReference>
<protein>
    <recommendedName>
        <fullName evidence="1">GreAB-C-like domain-containing protein</fullName>
    </recommendedName>
</protein>
<proteinExistence type="predicted"/>
<dbReference type="AlphaFoldDB" id="A0A5C0AZE1"/>
<sequence>MDHSVLKERLIQAAFNLFPFDVQSALLDDGAFTQRWGIDTIGILTIGPDGPSFDRSQLYQGIRGAIRDVGSAIEIEDSDGLVWQLLTRPQGDGIEFLLSGGEKHYYLRDHSALADDVAVRVGWLEKAASEVFLDRENSRGWLTRMQQSALSDNDFSELMVDIRLSPRSFILTLQNDMGTMRMEPARLVPHDFRYYERLVGKLEQSTTFADYIETGAKVCVESLQFYKGWQSFVFSLLMCSAGSIAGCIKIDRLNHSELVQAYEWIAKHGDPISRIGAVEVALAHLDVVPVLAPFIELIVEALLSDDPEDDGGGFAILSSMVVMTASELARKRILGDVPPFYFRQAAIAHASLMIRAISEAGIDVASVTQWARTTGFGLIYFLQGLVDLRREPRWLPDYVSAEQLRFEFIGRITNAVHLNEDKIKVDSLSKLLLGPNSKLMQATQWPFPLLPGPMEGAIAAKRPYPDEWLVEVKAALAADRLEAKAFAGLVNCALLFDMEEAMASMAADALRRVRFSLESTEDKDKNFDLVVGLATLAAVTRSRNLADALRVFTRVMRRRKRLAGDLNEELRIVLTTAASFKDPEEWARFSGEWITEIVFETSDKNAAKAFLPKLRRLVKIEPMLAKHCARADAALDAFTH</sequence>
<dbReference type="KEGG" id="pacr:FXN63_13780"/>
<gene>
    <name evidence="2" type="ORF">FXN63_13780</name>
</gene>
<evidence type="ECO:0000313" key="2">
    <source>
        <dbReference type="EMBL" id="QEI06783.1"/>
    </source>
</evidence>
<reference evidence="2 3" key="1">
    <citation type="submission" date="2019-08" db="EMBL/GenBank/DDBJ databases">
        <title>Amphibian skin-associated Pigmentiphaga: genome sequence and occurrence across geography and hosts.</title>
        <authorList>
            <person name="Bletz M.C."/>
            <person name="Bunk B."/>
            <person name="Sproeer C."/>
            <person name="Biwer P."/>
            <person name="Reiter S."/>
            <person name="Rabemananjara F.C.E."/>
            <person name="Schulz S."/>
            <person name="Overmann J."/>
            <person name="Vences M."/>
        </authorList>
    </citation>
    <scope>NUCLEOTIDE SEQUENCE [LARGE SCALE GENOMIC DNA]</scope>
    <source>
        <strain evidence="2 3">Mada1488</strain>
    </source>
</reference>
<keyword evidence="3" id="KW-1185">Reference proteome</keyword>
<dbReference type="Pfam" id="PF24388">
    <property type="entry name" value="Permuted_GreAB-C"/>
    <property type="match status" value="1"/>
</dbReference>
<accession>A0A5C0AZE1</accession>
<dbReference type="RefSeq" id="WP_148815734.1">
    <property type="nucleotide sequence ID" value="NZ_CP043046.1"/>
</dbReference>
<dbReference type="InterPro" id="IPR057311">
    <property type="entry name" value="GrebAB-C-like"/>
</dbReference>
<evidence type="ECO:0000313" key="3">
    <source>
        <dbReference type="Proteomes" id="UP000325161"/>
    </source>
</evidence>
<name>A0A5C0AZE1_9BURK</name>
<organism evidence="2 3">
    <name type="scientific">Pigmentiphaga aceris</name>
    <dbReference type="NCBI Taxonomy" id="1940612"/>
    <lineage>
        <taxon>Bacteria</taxon>
        <taxon>Pseudomonadati</taxon>
        <taxon>Pseudomonadota</taxon>
        <taxon>Betaproteobacteria</taxon>
        <taxon>Burkholderiales</taxon>
        <taxon>Alcaligenaceae</taxon>
        <taxon>Pigmentiphaga</taxon>
    </lineage>
</organism>
<dbReference type="OrthoDB" id="8690404at2"/>
<dbReference type="Proteomes" id="UP000325161">
    <property type="component" value="Chromosome"/>
</dbReference>
<feature type="domain" description="GreAB-C-like" evidence="1">
    <location>
        <begin position="47"/>
        <end position="99"/>
    </location>
</feature>